<feature type="compositionally biased region" description="Polar residues" evidence="1">
    <location>
        <begin position="174"/>
        <end position="191"/>
    </location>
</feature>
<feature type="compositionally biased region" description="Pro residues" evidence="1">
    <location>
        <begin position="1"/>
        <end position="10"/>
    </location>
</feature>
<feature type="compositionally biased region" description="Polar residues" evidence="1">
    <location>
        <begin position="50"/>
        <end position="66"/>
    </location>
</feature>
<feature type="compositionally biased region" description="Polar residues" evidence="1">
    <location>
        <begin position="28"/>
        <end position="41"/>
    </location>
</feature>
<organism evidence="2 3">
    <name type="scientific">Hyaloscypha variabilis (strain UAMH 11265 / GT02V1 / F)</name>
    <name type="common">Meliniomyces variabilis</name>
    <dbReference type="NCBI Taxonomy" id="1149755"/>
    <lineage>
        <taxon>Eukaryota</taxon>
        <taxon>Fungi</taxon>
        <taxon>Dikarya</taxon>
        <taxon>Ascomycota</taxon>
        <taxon>Pezizomycotina</taxon>
        <taxon>Leotiomycetes</taxon>
        <taxon>Helotiales</taxon>
        <taxon>Hyaloscyphaceae</taxon>
        <taxon>Hyaloscypha</taxon>
        <taxon>Hyaloscypha variabilis</taxon>
    </lineage>
</organism>
<protein>
    <submittedName>
        <fullName evidence="2">Uncharacterized protein</fullName>
    </submittedName>
</protein>
<dbReference type="EMBL" id="KZ613953">
    <property type="protein sequence ID" value="PMD34988.1"/>
    <property type="molecule type" value="Genomic_DNA"/>
</dbReference>
<keyword evidence="3" id="KW-1185">Reference proteome</keyword>
<feature type="compositionally biased region" description="Low complexity" evidence="1">
    <location>
        <begin position="11"/>
        <end position="20"/>
    </location>
</feature>
<dbReference type="AlphaFoldDB" id="A0A2J6R8Z8"/>
<sequence length="420" mass="45230">MERQGSPPPYTTSTISPPSSLAADGNDASASPSRETGSRSQYLLHLPGMSRSTYTRVGSTRQTQIDSVRESVQRSPVGQTGAPPEYPTNTVRIIPRTSNARSTNPNIVIVPRRPGDTTPSLIHQPGISRSSFSISQNVVIIPRQSAQPALTSGPQSGFSIPITPRENALIIRPTGQSSPSPIQESGLASSVTDDEPPAFVDDEPLPSFAEAMAESRRRFPKEIGFYTVMNSFSDMVIAPRDDSNHLYYISTHNRLSNKRSVILHSGRFVYSPPLATADFPRFTSTIDIELMATPLNGLEHHHLEKSASGRVFSITLPGSDAPEHFEWKRSQGGEVAILHGRSHGEKLVRVNTGEIVAAWTAPLMVTKKGGISFLGNREALGEKFEMMAVICMLGIMGKDHGGSKAGNNNHNNAGSAGIGS</sequence>
<feature type="region of interest" description="Disordered" evidence="1">
    <location>
        <begin position="1"/>
        <end position="89"/>
    </location>
</feature>
<dbReference type="Proteomes" id="UP000235786">
    <property type="component" value="Unassembled WGS sequence"/>
</dbReference>
<evidence type="ECO:0000313" key="2">
    <source>
        <dbReference type="EMBL" id="PMD34988.1"/>
    </source>
</evidence>
<evidence type="ECO:0000313" key="3">
    <source>
        <dbReference type="Proteomes" id="UP000235786"/>
    </source>
</evidence>
<reference evidence="2 3" key="1">
    <citation type="submission" date="2016-04" db="EMBL/GenBank/DDBJ databases">
        <title>A degradative enzymes factory behind the ericoid mycorrhizal symbiosis.</title>
        <authorList>
            <consortium name="DOE Joint Genome Institute"/>
            <person name="Martino E."/>
            <person name="Morin E."/>
            <person name="Grelet G."/>
            <person name="Kuo A."/>
            <person name="Kohler A."/>
            <person name="Daghino S."/>
            <person name="Barry K."/>
            <person name="Choi C."/>
            <person name="Cichocki N."/>
            <person name="Clum A."/>
            <person name="Copeland A."/>
            <person name="Hainaut M."/>
            <person name="Haridas S."/>
            <person name="Labutti K."/>
            <person name="Lindquist E."/>
            <person name="Lipzen A."/>
            <person name="Khouja H.-R."/>
            <person name="Murat C."/>
            <person name="Ohm R."/>
            <person name="Olson A."/>
            <person name="Spatafora J."/>
            <person name="Veneault-Fourrey C."/>
            <person name="Henrissat B."/>
            <person name="Grigoriev I."/>
            <person name="Martin F."/>
            <person name="Perotto S."/>
        </authorList>
    </citation>
    <scope>NUCLEOTIDE SEQUENCE [LARGE SCALE GENOMIC DNA]</scope>
    <source>
        <strain evidence="2 3">F</strain>
    </source>
</reference>
<gene>
    <name evidence="2" type="ORF">L207DRAFT_588479</name>
</gene>
<dbReference type="OrthoDB" id="3431997at2759"/>
<feature type="region of interest" description="Disordered" evidence="1">
    <location>
        <begin position="173"/>
        <end position="201"/>
    </location>
</feature>
<feature type="compositionally biased region" description="Acidic residues" evidence="1">
    <location>
        <begin position="192"/>
        <end position="201"/>
    </location>
</feature>
<evidence type="ECO:0000256" key="1">
    <source>
        <dbReference type="SAM" id="MobiDB-lite"/>
    </source>
</evidence>
<name>A0A2J6R8Z8_HYAVF</name>
<proteinExistence type="predicted"/>
<accession>A0A2J6R8Z8</accession>